<dbReference type="Gene3D" id="1.25.40.10">
    <property type="entry name" value="Tetratricopeptide repeat domain"/>
    <property type="match status" value="1"/>
</dbReference>
<comment type="caution">
    <text evidence="2">The sequence shown here is derived from an EMBL/GenBank/DDBJ whole genome shotgun (WGS) entry which is preliminary data.</text>
</comment>
<reference evidence="2 3" key="1">
    <citation type="submission" date="2019-06" db="EMBL/GenBank/DDBJ databases">
        <title>Sequencing the genomes of 1000 actinobacteria strains.</title>
        <authorList>
            <person name="Klenk H.-P."/>
        </authorList>
    </citation>
    <scope>NUCLEOTIDE SEQUENCE [LARGE SCALE GENOMIC DNA]</scope>
    <source>
        <strain evidence="2 3">DSM 18031</strain>
    </source>
</reference>
<dbReference type="Proteomes" id="UP000318331">
    <property type="component" value="Unassembled WGS sequence"/>
</dbReference>
<dbReference type="SUPFAM" id="SSF48452">
    <property type="entry name" value="TPR-like"/>
    <property type="match status" value="2"/>
</dbReference>
<name>A0A543I752_9MICO</name>
<dbReference type="RefSeq" id="WP_141916616.1">
    <property type="nucleotide sequence ID" value="NZ_BAAAYS010000003.1"/>
</dbReference>
<dbReference type="AlphaFoldDB" id="A0A543I752"/>
<evidence type="ECO:0000313" key="3">
    <source>
        <dbReference type="Proteomes" id="UP000318331"/>
    </source>
</evidence>
<dbReference type="EMBL" id="VFPN01000001">
    <property type="protein sequence ID" value="TQM66381.1"/>
    <property type="molecule type" value="Genomic_DNA"/>
</dbReference>
<sequence length="963" mass="104538">MSDTPRADILEQIDNLPYGPELRNLIDEAIRQAEESGDNDLAYAARMRLSNLAFNMGDHDTLLSSFAWCLGMHDSDPLRYPYETDGGDLLWQFKWISEALGVNPLFPLEKITEIHGDMERRYREAGLSQSGVLQAKLGVAVPMGYLDEARRLRAERDLIERDDYSHCEACVRREDAGFYRVFGDETEAVRLYDEIFANNFSCGDEPERSEAEVLLPYLRAGRLDDARTAHLRSYRASRSKLDGITIIADHLVFCAVTGNEARGLAMLERHIGRVVGDPLNFLDHFITFTAMAVLLDAVTRAGHGHQPVRGADAPRLHGYLGERDTSWTAAELAAACWVAAESLAEKFNTRNGNTHFSTRLAEARALATEHYEVRIQSESFRAPEPVRATPQSAAEWLSLAHAALFSEDREATQAAVSAGLALAETPTDGGTDPARIATALTHAELWGTQSLLYTRRAEHALAAEAQRSANAVLRAAGFTEYADFRDAVLNENPVGEEAPDDADTRLATLRERVTGARAGGNTQILIRALLDVSGSPQSAAEAAALAVEAETLSAEAVALAARDDSLHLLGVARLHHAEALLALDRIDDAIHEFDAILAEPTKSTFIQLSALFRRSQTATAQNDSATAIARAEDLLNALVTYDVRGGIIQVADYSANLLGNAGRTEEAVQRILYALTQAERAESPRVLELRSALGRHLLYAGHPMEALEQLDAVYRVLDADETAAPFDIASTLYWMGSAAYNSEEYGLGYWAWNRALGLLAEEANGAALLHEVGTSLTTLLLRFRDEAAVEVAEITLASARTTEHPEFIGAALHKLGVAQTQCARAEEALDTLAEAHRIVEQLGAEAWAADILDDTARALGALGRLEEAVSMALRAADAFTQVELLPQAGAAEYYAATRIADTDPEAAIGLFRSACSRFEEGSSNWAAMAVRLADTLESVGRHGEAAEVRAGITPTGDEPTTGE</sequence>
<gene>
    <name evidence="2" type="ORF">FB466_1221</name>
</gene>
<dbReference type="InterPro" id="IPR011990">
    <property type="entry name" value="TPR-like_helical_dom_sf"/>
</dbReference>
<dbReference type="OrthoDB" id="56388at2"/>
<evidence type="ECO:0000256" key="1">
    <source>
        <dbReference type="SAM" id="MobiDB-lite"/>
    </source>
</evidence>
<keyword evidence="3" id="KW-1185">Reference proteome</keyword>
<proteinExistence type="predicted"/>
<accession>A0A543I752</accession>
<evidence type="ECO:0000313" key="2">
    <source>
        <dbReference type="EMBL" id="TQM66381.1"/>
    </source>
</evidence>
<evidence type="ECO:0008006" key="4">
    <source>
        <dbReference type="Google" id="ProtNLM"/>
    </source>
</evidence>
<organism evidence="2 3">
    <name type="scientific">Klugiella xanthotipulae</name>
    <dbReference type="NCBI Taxonomy" id="244735"/>
    <lineage>
        <taxon>Bacteria</taxon>
        <taxon>Bacillati</taxon>
        <taxon>Actinomycetota</taxon>
        <taxon>Actinomycetes</taxon>
        <taxon>Micrococcales</taxon>
        <taxon>Microbacteriaceae</taxon>
        <taxon>Klugiella</taxon>
    </lineage>
</organism>
<feature type="region of interest" description="Disordered" evidence="1">
    <location>
        <begin position="944"/>
        <end position="963"/>
    </location>
</feature>
<protein>
    <recommendedName>
        <fullName evidence="4">Tetratricopeptide repeat protein</fullName>
    </recommendedName>
</protein>